<protein>
    <submittedName>
        <fullName evidence="6">Arylsulfatase</fullName>
        <ecNumber evidence="6">3.1.6.-</ecNumber>
    </submittedName>
</protein>
<feature type="domain" description="Sulfatase N-terminal" evidence="5">
    <location>
        <begin position="21"/>
        <end position="436"/>
    </location>
</feature>
<accession>A0ABU8X747</accession>
<dbReference type="RefSeq" id="WP_340335703.1">
    <property type="nucleotide sequence ID" value="NZ_JBBKZS010000005.1"/>
</dbReference>
<dbReference type="PANTHER" id="PTHR42693:SF43">
    <property type="entry name" value="BLL2667 PROTEIN"/>
    <property type="match status" value="1"/>
</dbReference>
<dbReference type="Pfam" id="PF00884">
    <property type="entry name" value="Sulfatase"/>
    <property type="match status" value="1"/>
</dbReference>
<keyword evidence="3 6" id="KW-0378">Hydrolase</keyword>
<dbReference type="InterPro" id="IPR050738">
    <property type="entry name" value="Sulfatase"/>
</dbReference>
<reference evidence="6 7" key="1">
    <citation type="submission" date="2024-03" db="EMBL/GenBank/DDBJ databases">
        <title>Novel species of the genus Variovorax.</title>
        <authorList>
            <person name="Liu Q."/>
            <person name="Xin Y.-H."/>
        </authorList>
    </citation>
    <scope>NUCLEOTIDE SEQUENCE [LARGE SCALE GENOMIC DNA]</scope>
    <source>
        <strain evidence="6 7">KACC 18901</strain>
    </source>
</reference>
<dbReference type="CDD" id="cd16025">
    <property type="entry name" value="PAS_like"/>
    <property type="match status" value="1"/>
</dbReference>
<dbReference type="PROSITE" id="PS00523">
    <property type="entry name" value="SULFATASE_1"/>
    <property type="match status" value="1"/>
</dbReference>
<keyword evidence="7" id="KW-1185">Reference proteome</keyword>
<proteinExistence type="inferred from homology"/>
<evidence type="ECO:0000256" key="4">
    <source>
        <dbReference type="ARBA" id="ARBA00022837"/>
    </source>
</evidence>
<evidence type="ECO:0000256" key="3">
    <source>
        <dbReference type="ARBA" id="ARBA00022801"/>
    </source>
</evidence>
<dbReference type="InterPro" id="IPR000917">
    <property type="entry name" value="Sulfatase_N"/>
</dbReference>
<dbReference type="SUPFAM" id="SSF53649">
    <property type="entry name" value="Alkaline phosphatase-like"/>
    <property type="match status" value="1"/>
</dbReference>
<evidence type="ECO:0000259" key="5">
    <source>
        <dbReference type="Pfam" id="PF00884"/>
    </source>
</evidence>
<keyword evidence="2" id="KW-0479">Metal-binding</keyword>
<evidence type="ECO:0000256" key="1">
    <source>
        <dbReference type="ARBA" id="ARBA00008779"/>
    </source>
</evidence>
<dbReference type="InterPro" id="IPR017850">
    <property type="entry name" value="Alkaline_phosphatase_core_sf"/>
</dbReference>
<dbReference type="Gene3D" id="3.40.720.10">
    <property type="entry name" value="Alkaline Phosphatase, subunit A"/>
    <property type="match status" value="1"/>
</dbReference>
<sequence length="495" mass="53901">MSFADSTPFFPKNRQAPAGAPNVLLILLDDVGFGASSTFGGPIPTPTLDRVAKAGLRYNQWHTTSLCSPTRAALLTGRNHHEAGFGVVAEMSTGFPGYDAIMPDSAATIGEILKGNGYNTSWFGKNHNTPDSEISATGPFTQWPIGMGFEYFYGFNGGDTNQWNPAIIENTKAIEKPAGVKNYHFMTDMTDKAITWIRNQKTMAPKKPFFAYFAPGATHAPHHAPKEWADKFKGQFDQGWNKVSEETFNRMKQQGIIPANAKYNPIPGEVGEWDKLTADQKKVYARMMEVYAGFLAYADAEVGRLLTTLDDLGITDNTLVIYAVGDNGASAEGGFSGTLNEIAADLNSYRPDAVPEALKDLDAIGGPTTYNHYPVGWALATNSPFKFAKREASHFGGTRNALAISWPKGIKDVGGMRTQFHHVADLVPTILEAAHIPQPQVVNGVKQKPMSGISMMYTFNAANAKAPSQRRAQYFEMAGARAIYKDGWVAPPRTA</sequence>
<dbReference type="Proteomes" id="UP001367030">
    <property type="component" value="Unassembled WGS sequence"/>
</dbReference>
<dbReference type="EMBL" id="JBBKZS010000005">
    <property type="protein sequence ID" value="MEJ8855618.1"/>
    <property type="molecule type" value="Genomic_DNA"/>
</dbReference>
<gene>
    <name evidence="6" type="ORF">WKW79_13615</name>
</gene>
<comment type="similarity">
    <text evidence="1">Belongs to the sulfatase family.</text>
</comment>
<keyword evidence="4" id="KW-0106">Calcium</keyword>
<evidence type="ECO:0000313" key="7">
    <source>
        <dbReference type="Proteomes" id="UP001367030"/>
    </source>
</evidence>
<name>A0ABU8X747_9BURK</name>
<dbReference type="GO" id="GO:0016787">
    <property type="term" value="F:hydrolase activity"/>
    <property type="evidence" value="ECO:0007669"/>
    <property type="project" value="UniProtKB-KW"/>
</dbReference>
<dbReference type="EC" id="3.1.6.-" evidence="6"/>
<evidence type="ECO:0000313" key="6">
    <source>
        <dbReference type="EMBL" id="MEJ8855618.1"/>
    </source>
</evidence>
<evidence type="ECO:0000256" key="2">
    <source>
        <dbReference type="ARBA" id="ARBA00022723"/>
    </source>
</evidence>
<dbReference type="PANTHER" id="PTHR42693">
    <property type="entry name" value="ARYLSULFATASE FAMILY MEMBER"/>
    <property type="match status" value="1"/>
</dbReference>
<comment type="caution">
    <text evidence="6">The sequence shown here is derived from an EMBL/GenBank/DDBJ whole genome shotgun (WGS) entry which is preliminary data.</text>
</comment>
<organism evidence="6 7">
    <name type="scientific">Variovorax robiniae</name>
    <dbReference type="NCBI Taxonomy" id="1836199"/>
    <lineage>
        <taxon>Bacteria</taxon>
        <taxon>Pseudomonadati</taxon>
        <taxon>Pseudomonadota</taxon>
        <taxon>Betaproteobacteria</taxon>
        <taxon>Burkholderiales</taxon>
        <taxon>Comamonadaceae</taxon>
        <taxon>Variovorax</taxon>
    </lineage>
</organism>
<dbReference type="InterPro" id="IPR024607">
    <property type="entry name" value="Sulfatase_CS"/>
</dbReference>